<organism evidence="1 2">
    <name type="scientific">Streptococcus gordonii</name>
    <dbReference type="NCBI Taxonomy" id="1302"/>
    <lineage>
        <taxon>Bacteria</taxon>
        <taxon>Bacillati</taxon>
        <taxon>Bacillota</taxon>
        <taxon>Bacilli</taxon>
        <taxon>Lactobacillales</taxon>
        <taxon>Streptococcaceae</taxon>
        <taxon>Streptococcus</taxon>
    </lineage>
</organism>
<dbReference type="EMBL" id="JYGN01000002">
    <property type="protein sequence ID" value="KJQ65965.1"/>
    <property type="molecule type" value="Genomic_DNA"/>
</dbReference>
<accession>A0AB34SB15</accession>
<dbReference type="Proteomes" id="UP000033375">
    <property type="component" value="Unassembled WGS sequence"/>
</dbReference>
<dbReference type="AlphaFoldDB" id="A0AB34SB15"/>
<comment type="caution">
    <text evidence="1">The sequence shown here is derived from an EMBL/GenBank/DDBJ whole genome shotgun (WGS) entry which is preliminary data.</text>
</comment>
<gene>
    <name evidence="1" type="ORF">TZ88_00658</name>
</gene>
<proteinExistence type="predicted"/>
<evidence type="ECO:0000313" key="1">
    <source>
        <dbReference type="EMBL" id="KJQ65965.1"/>
    </source>
</evidence>
<protein>
    <submittedName>
        <fullName evidence="1">Uncharacterized protein</fullName>
    </submittedName>
</protein>
<evidence type="ECO:0000313" key="2">
    <source>
        <dbReference type="Proteomes" id="UP000033375"/>
    </source>
</evidence>
<name>A0AB34SB15_STRGN</name>
<reference evidence="1 2" key="1">
    <citation type="submission" date="2015-02" db="EMBL/GenBank/DDBJ databases">
        <title>Evolution of amylase-binding proteins of oral streptococcal species.</title>
        <authorList>
            <person name="Haase E.M."/>
        </authorList>
    </citation>
    <scope>NUCLEOTIDE SEQUENCE [LARGE SCALE GENOMIC DNA]</scope>
    <source>
        <strain evidence="2">UB10712</strain>
    </source>
</reference>
<sequence>MLEPDELVWLDFEASSLEETEVWLDEVDDSLELLLLDSLDLLKLDLLDLLTLSLDELFVTLSFGELHATKINDKARNKDA</sequence>